<dbReference type="OrthoDB" id="1704693at2759"/>
<dbReference type="InterPro" id="IPR005540">
    <property type="entry name" value="KNOX1"/>
</dbReference>
<feature type="region of interest" description="Disordered" evidence="3">
    <location>
        <begin position="159"/>
        <end position="186"/>
    </location>
</feature>
<feature type="compositionally biased region" description="Low complexity" evidence="3">
    <location>
        <begin position="162"/>
        <end position="177"/>
    </location>
</feature>
<organism evidence="6 7">
    <name type="scientific">Medicago truncatula</name>
    <name type="common">Barrel medic</name>
    <name type="synonym">Medicago tribuloides</name>
    <dbReference type="NCBI Taxonomy" id="3880"/>
    <lineage>
        <taxon>Eukaryota</taxon>
        <taxon>Viridiplantae</taxon>
        <taxon>Streptophyta</taxon>
        <taxon>Embryophyta</taxon>
        <taxon>Tracheophyta</taxon>
        <taxon>Spermatophyta</taxon>
        <taxon>Magnoliopsida</taxon>
        <taxon>eudicotyledons</taxon>
        <taxon>Gunneridae</taxon>
        <taxon>Pentapetalae</taxon>
        <taxon>rosids</taxon>
        <taxon>fabids</taxon>
        <taxon>Fabales</taxon>
        <taxon>Fabaceae</taxon>
        <taxon>Papilionoideae</taxon>
        <taxon>50 kb inversion clade</taxon>
        <taxon>NPAAA clade</taxon>
        <taxon>Hologalegina</taxon>
        <taxon>IRL clade</taxon>
        <taxon>Trifolieae</taxon>
        <taxon>Medicago</taxon>
    </lineage>
</organism>
<proteinExistence type="predicted"/>
<reference evidence="7" key="1">
    <citation type="journal article" date="2018" name="Nat. Plants">
        <title>Whole-genome landscape of Medicago truncatula symbiotic genes.</title>
        <authorList>
            <person name="Pecrix Y."/>
            <person name="Staton S.E."/>
            <person name="Sallet E."/>
            <person name="Lelandais-Briere C."/>
            <person name="Moreau S."/>
            <person name="Carrere S."/>
            <person name="Blein T."/>
            <person name="Jardinaud M.F."/>
            <person name="Latrasse D."/>
            <person name="Zouine M."/>
            <person name="Zahm M."/>
            <person name="Kreplak J."/>
            <person name="Mayjonade B."/>
            <person name="Satge C."/>
            <person name="Perez M."/>
            <person name="Cauet S."/>
            <person name="Marande W."/>
            <person name="Chantry-Darmon C."/>
            <person name="Lopez-Roques C."/>
            <person name="Bouchez O."/>
            <person name="Berard A."/>
            <person name="Debelle F."/>
            <person name="Munos S."/>
            <person name="Bendahmane A."/>
            <person name="Berges H."/>
            <person name="Niebel A."/>
            <person name="Buitink J."/>
            <person name="Frugier F."/>
            <person name="Benhamed M."/>
            <person name="Crespi M."/>
            <person name="Gouzy J."/>
            <person name="Gamas P."/>
        </authorList>
    </citation>
    <scope>NUCLEOTIDE SEQUENCE [LARGE SCALE GENOMIC DNA]</scope>
    <source>
        <strain evidence="7">cv. Jemalong A17</strain>
    </source>
</reference>
<feature type="domain" description="KNOX2" evidence="5">
    <location>
        <begin position="110"/>
        <end position="161"/>
    </location>
</feature>
<gene>
    <name evidence="6" type="ORF">MtrunA17_Chr6g0479181</name>
</gene>
<dbReference type="SMART" id="SM01255">
    <property type="entry name" value="KNOX1"/>
    <property type="match status" value="1"/>
</dbReference>
<protein>
    <recommendedName>
        <fullName evidence="8">Fused compound leaf protein</fullName>
    </recommendedName>
</protein>
<evidence type="ECO:0000259" key="4">
    <source>
        <dbReference type="SMART" id="SM01255"/>
    </source>
</evidence>
<evidence type="ECO:0000256" key="1">
    <source>
        <dbReference type="ARBA" id="ARBA00004123"/>
    </source>
</evidence>
<evidence type="ECO:0000313" key="6">
    <source>
        <dbReference type="EMBL" id="RHN52314.1"/>
    </source>
</evidence>
<dbReference type="Gramene" id="rna36976">
    <property type="protein sequence ID" value="RHN52314.1"/>
    <property type="gene ID" value="gene36976"/>
</dbReference>
<evidence type="ECO:0000256" key="2">
    <source>
        <dbReference type="ARBA" id="ARBA00023242"/>
    </source>
</evidence>
<evidence type="ECO:0000259" key="5">
    <source>
        <dbReference type="SMART" id="SM01256"/>
    </source>
</evidence>
<dbReference type="GO" id="GO:0003677">
    <property type="term" value="F:DNA binding"/>
    <property type="evidence" value="ECO:0007669"/>
    <property type="project" value="InterPro"/>
</dbReference>
<dbReference type="SMART" id="SM01256">
    <property type="entry name" value="KNOX2"/>
    <property type="match status" value="1"/>
</dbReference>
<feature type="domain" description="KNOX1" evidence="4">
    <location>
        <begin position="65"/>
        <end position="110"/>
    </location>
</feature>
<dbReference type="AlphaFoldDB" id="A0A396HKB7"/>
<dbReference type="PANTHER" id="PTHR48452:SF1">
    <property type="entry name" value="FUSED COMPOUND LEAF 1"/>
    <property type="match status" value="1"/>
</dbReference>
<dbReference type="Proteomes" id="UP000265566">
    <property type="component" value="Chromosome 6"/>
</dbReference>
<dbReference type="Pfam" id="PF03791">
    <property type="entry name" value="KNOX2"/>
    <property type="match status" value="1"/>
</dbReference>
<accession>A0A396HKB7</accession>
<dbReference type="EMBL" id="PSQE01000006">
    <property type="protein sequence ID" value="RHN52314.1"/>
    <property type="molecule type" value="Genomic_DNA"/>
</dbReference>
<dbReference type="PANTHER" id="PTHR48452">
    <property type="entry name" value="FUSED COMPOUND LEAF 1"/>
    <property type="match status" value="1"/>
</dbReference>
<comment type="caution">
    <text evidence="6">The sequence shown here is derived from an EMBL/GenBank/DDBJ whole genome shotgun (WGS) entry which is preliminary data.</text>
</comment>
<dbReference type="Pfam" id="PF03790">
    <property type="entry name" value="KNOX1"/>
    <property type="match status" value="1"/>
</dbReference>
<dbReference type="InterPro" id="IPR005541">
    <property type="entry name" value="KNOX2"/>
</dbReference>
<comment type="subcellular location">
    <subcellularLocation>
        <location evidence="1">Nucleus</location>
    </subcellularLocation>
</comment>
<evidence type="ECO:0000256" key="3">
    <source>
        <dbReference type="SAM" id="MobiDB-lite"/>
    </source>
</evidence>
<dbReference type="GO" id="GO:0005634">
    <property type="term" value="C:nucleus"/>
    <property type="evidence" value="ECO:0007669"/>
    <property type="project" value="UniProtKB-SubCell"/>
</dbReference>
<evidence type="ECO:0000313" key="7">
    <source>
        <dbReference type="Proteomes" id="UP000265566"/>
    </source>
</evidence>
<sequence>MSSVVDVVYQRFLFHLLKNSYMESKMNSFVVDHEKYKQEENQEELELQHKEGGVHEHDHQEENDEILKTRISNHPLYELLVQAHLDCLKVGDISNLEIEKSDKKQTLKKQNLDMLSQSELDLFMEAYCLALSKLKEAMKEPQQNSMAFINNMHSQLRELTQATSSSSEPDATTSSSECTFRRNPSI</sequence>
<keyword evidence="2" id="KW-0539">Nucleus</keyword>
<evidence type="ECO:0008006" key="8">
    <source>
        <dbReference type="Google" id="ProtNLM"/>
    </source>
</evidence>
<name>A0A396HKB7_MEDTR</name>